<evidence type="ECO:0000313" key="13">
    <source>
        <dbReference type="Proteomes" id="UP000325292"/>
    </source>
</evidence>
<feature type="active site" evidence="8">
    <location>
        <position position="179"/>
    </location>
</feature>
<protein>
    <recommendedName>
        <fullName evidence="1">Stage 0 sporulation protein A homolog</fullName>
        <ecNumber evidence="6">3.1.1.61</ecNumber>
    </recommendedName>
</protein>
<evidence type="ECO:0000256" key="7">
    <source>
        <dbReference type="ARBA" id="ARBA00048267"/>
    </source>
</evidence>
<sequence>MPGVLIVDDSAYARFVLKDRFRRLGWETRAVGDGSAAIEAIAQDAPDLVTLDVIMPGMDGIETVKAIRAIWQGPIIMVSSQTHGGADKTWPALEAGASDFVGKPAPDAPLDEVMDQILAKYEACRVPYPPVAHPSLRERTLNGVQAILIGASTGGPAALARVLTHIEAPIRVPIIIVQHMPSTFTPSLAQRLGKILGHPVYESPLGPEKLPWHSGLVVLARGGYHLRMDSSGVWSEPGARVHGVMPAIDVSGADGVHTFGAGLCMAILTGMGEDGAQSAVSCRQVGGTVLVQDPQTAVVWGMPQAVLNRGAATMMGTLDDIGRWINEVMHNDHGIFRSGMA</sequence>
<dbReference type="CDD" id="cd16432">
    <property type="entry name" value="CheB_Rec"/>
    <property type="match status" value="1"/>
</dbReference>
<comment type="function">
    <text evidence="5">May play the central regulatory role in sporulation. It may be an element of the effector pathway responsible for the activation of sporulation genes in response to nutritional stress. Spo0A may act in concert with spo0H (a sigma factor) to control the expression of some genes that are critical to the sporulation process.</text>
</comment>
<evidence type="ECO:0000256" key="8">
    <source>
        <dbReference type="PROSITE-ProRule" id="PRU00050"/>
    </source>
</evidence>
<organism evidence="12 13">
    <name type="scientific">Sulfobacillus thermotolerans</name>
    <dbReference type="NCBI Taxonomy" id="338644"/>
    <lineage>
        <taxon>Bacteria</taxon>
        <taxon>Bacillati</taxon>
        <taxon>Bacillota</taxon>
        <taxon>Clostridia</taxon>
        <taxon>Eubacteriales</taxon>
        <taxon>Clostridiales Family XVII. Incertae Sedis</taxon>
        <taxon>Sulfobacillus</taxon>
    </lineage>
</organism>
<evidence type="ECO:0000256" key="5">
    <source>
        <dbReference type="ARBA" id="ARBA00024867"/>
    </source>
</evidence>
<reference evidence="12 13" key="1">
    <citation type="journal article" date="2019" name="Sci. Rep.">
        <title>Sulfobacillus thermotolerans: new insights into resistance and metabolic capacities of acidophilic chemolithotrophs.</title>
        <authorList>
            <person name="Panyushkina A.E."/>
            <person name="Babenko V.V."/>
            <person name="Nikitina A.S."/>
            <person name="Selezneva O.V."/>
            <person name="Tsaplina I.A."/>
            <person name="Letarova M.A."/>
            <person name="Kostryukova E.S."/>
            <person name="Letarov A.V."/>
        </authorList>
    </citation>
    <scope>NUCLEOTIDE SEQUENCE [LARGE SCALE GENOMIC DNA]</scope>
    <source>
        <strain evidence="12 13">Kr1</strain>
    </source>
</reference>
<evidence type="ECO:0000256" key="9">
    <source>
        <dbReference type="PROSITE-ProRule" id="PRU00169"/>
    </source>
</evidence>
<dbReference type="PANTHER" id="PTHR42872:SF6">
    <property type="entry name" value="PROTEIN-GLUTAMATE METHYLESTERASE_PROTEIN-GLUTAMINE GLUTAMINASE"/>
    <property type="match status" value="1"/>
</dbReference>
<dbReference type="SUPFAM" id="SSF52172">
    <property type="entry name" value="CheY-like"/>
    <property type="match status" value="1"/>
</dbReference>
<dbReference type="SUPFAM" id="SSF52738">
    <property type="entry name" value="Methylesterase CheB, C-terminal domain"/>
    <property type="match status" value="1"/>
</dbReference>
<accession>A0ABN5H2C2</accession>
<evidence type="ECO:0000259" key="11">
    <source>
        <dbReference type="PROSITE" id="PS50122"/>
    </source>
</evidence>
<feature type="active site" evidence="8">
    <location>
        <position position="274"/>
    </location>
</feature>
<dbReference type="InterPro" id="IPR000673">
    <property type="entry name" value="Sig_transdc_resp-reg_Me-estase"/>
</dbReference>
<feature type="domain" description="Response regulatory" evidence="10">
    <location>
        <begin position="3"/>
        <end position="118"/>
    </location>
</feature>
<dbReference type="InterPro" id="IPR011006">
    <property type="entry name" value="CheY-like_superfamily"/>
</dbReference>
<feature type="domain" description="CheB-type methylesterase" evidence="11">
    <location>
        <begin position="140"/>
        <end position="332"/>
    </location>
</feature>
<dbReference type="Pfam" id="PF00072">
    <property type="entry name" value="Response_reg"/>
    <property type="match status" value="1"/>
</dbReference>
<dbReference type="Proteomes" id="UP000325292">
    <property type="component" value="Chromosome"/>
</dbReference>
<dbReference type="EC" id="3.1.1.61" evidence="6"/>
<dbReference type="Gene3D" id="3.40.50.2300">
    <property type="match status" value="1"/>
</dbReference>
<name>A0ABN5H2C2_9FIRM</name>
<evidence type="ECO:0000256" key="2">
    <source>
        <dbReference type="ARBA" id="ARBA00022490"/>
    </source>
</evidence>
<evidence type="ECO:0000256" key="4">
    <source>
        <dbReference type="ARBA" id="ARBA00022801"/>
    </source>
</evidence>
<dbReference type="CDD" id="cd17541">
    <property type="entry name" value="REC_CheB-like"/>
    <property type="match status" value="1"/>
</dbReference>
<proteinExistence type="predicted"/>
<dbReference type="InterPro" id="IPR035909">
    <property type="entry name" value="CheB_C"/>
</dbReference>
<evidence type="ECO:0000313" key="12">
    <source>
        <dbReference type="EMBL" id="AUW94815.1"/>
    </source>
</evidence>
<keyword evidence="2" id="KW-0963">Cytoplasm</keyword>
<feature type="modified residue" description="4-aspartylphosphate" evidence="9">
    <location>
        <position position="52"/>
    </location>
</feature>
<dbReference type="InterPro" id="IPR001789">
    <property type="entry name" value="Sig_transdc_resp-reg_receiver"/>
</dbReference>
<keyword evidence="9" id="KW-0597">Phosphoprotein</keyword>
<keyword evidence="4 8" id="KW-0378">Hydrolase</keyword>
<dbReference type="Pfam" id="PF01339">
    <property type="entry name" value="CheB_methylest"/>
    <property type="match status" value="1"/>
</dbReference>
<keyword evidence="13" id="KW-1185">Reference proteome</keyword>
<evidence type="ECO:0000256" key="6">
    <source>
        <dbReference type="ARBA" id="ARBA00039140"/>
    </source>
</evidence>
<dbReference type="EMBL" id="CP019454">
    <property type="protein sequence ID" value="AUW94815.1"/>
    <property type="molecule type" value="Genomic_DNA"/>
</dbReference>
<keyword evidence="3 8" id="KW-0145">Chemotaxis</keyword>
<dbReference type="PANTHER" id="PTHR42872">
    <property type="entry name" value="PROTEIN-GLUTAMATE METHYLESTERASE/PROTEIN-GLUTAMINE GLUTAMINASE"/>
    <property type="match status" value="1"/>
</dbReference>
<evidence type="ECO:0000256" key="3">
    <source>
        <dbReference type="ARBA" id="ARBA00022500"/>
    </source>
</evidence>
<feature type="active site" evidence="8">
    <location>
        <position position="152"/>
    </location>
</feature>
<dbReference type="PROSITE" id="PS50110">
    <property type="entry name" value="RESPONSE_REGULATORY"/>
    <property type="match status" value="1"/>
</dbReference>
<dbReference type="PROSITE" id="PS50122">
    <property type="entry name" value="CHEB"/>
    <property type="match status" value="1"/>
</dbReference>
<gene>
    <name evidence="12" type="ORF">BXT84_13370</name>
</gene>
<dbReference type="PIRSF" id="PIRSF000876">
    <property type="entry name" value="RR_chemtxs_CheB"/>
    <property type="match status" value="1"/>
</dbReference>
<evidence type="ECO:0000256" key="1">
    <source>
        <dbReference type="ARBA" id="ARBA00018672"/>
    </source>
</evidence>
<evidence type="ECO:0000259" key="10">
    <source>
        <dbReference type="PROSITE" id="PS50110"/>
    </source>
</evidence>
<dbReference type="SMART" id="SM00448">
    <property type="entry name" value="REC"/>
    <property type="match status" value="1"/>
</dbReference>
<dbReference type="InterPro" id="IPR008248">
    <property type="entry name" value="CheB-like"/>
</dbReference>
<dbReference type="Gene3D" id="3.40.50.180">
    <property type="entry name" value="Methylesterase CheB, C-terminal domain"/>
    <property type="match status" value="1"/>
</dbReference>
<comment type="catalytic activity">
    <reaction evidence="7">
        <text>[protein]-L-glutamate 5-O-methyl ester + H2O = L-glutamyl-[protein] + methanol + H(+)</text>
        <dbReference type="Rhea" id="RHEA:23236"/>
        <dbReference type="Rhea" id="RHEA-COMP:10208"/>
        <dbReference type="Rhea" id="RHEA-COMP:10311"/>
        <dbReference type="ChEBI" id="CHEBI:15377"/>
        <dbReference type="ChEBI" id="CHEBI:15378"/>
        <dbReference type="ChEBI" id="CHEBI:17790"/>
        <dbReference type="ChEBI" id="CHEBI:29973"/>
        <dbReference type="ChEBI" id="CHEBI:82795"/>
        <dbReference type="EC" id="3.1.1.61"/>
    </reaction>
</comment>